<protein>
    <submittedName>
        <fullName evidence="2">Uncharacterized protein</fullName>
    </submittedName>
</protein>
<dbReference type="EMBL" id="KV448660">
    <property type="protein sequence ID" value="OAX34096.1"/>
    <property type="molecule type" value="Genomic_DNA"/>
</dbReference>
<dbReference type="InParanoid" id="A0A1B7MNB6"/>
<keyword evidence="1" id="KW-0732">Signal</keyword>
<organism evidence="2 3">
    <name type="scientific">Rhizopogon vinicolor AM-OR11-026</name>
    <dbReference type="NCBI Taxonomy" id="1314800"/>
    <lineage>
        <taxon>Eukaryota</taxon>
        <taxon>Fungi</taxon>
        <taxon>Dikarya</taxon>
        <taxon>Basidiomycota</taxon>
        <taxon>Agaricomycotina</taxon>
        <taxon>Agaricomycetes</taxon>
        <taxon>Agaricomycetidae</taxon>
        <taxon>Boletales</taxon>
        <taxon>Suillineae</taxon>
        <taxon>Rhizopogonaceae</taxon>
        <taxon>Rhizopogon</taxon>
    </lineage>
</organism>
<accession>A0A1B7MNB6</accession>
<keyword evidence="3" id="KW-1185">Reference proteome</keyword>
<dbReference type="STRING" id="1314800.A0A1B7MNB6"/>
<dbReference type="OrthoDB" id="2757214at2759"/>
<name>A0A1B7MNB6_9AGAM</name>
<dbReference type="Proteomes" id="UP000092154">
    <property type="component" value="Unassembled WGS sequence"/>
</dbReference>
<evidence type="ECO:0000313" key="3">
    <source>
        <dbReference type="Proteomes" id="UP000092154"/>
    </source>
</evidence>
<gene>
    <name evidence="2" type="ORF">K503DRAFT_470471</name>
</gene>
<proteinExistence type="predicted"/>
<feature type="chain" id="PRO_5008597430" evidence="1">
    <location>
        <begin position="23"/>
        <end position="164"/>
    </location>
</feature>
<sequence>MPRVLVPTIAVVLVYLIEFTLATSGNTTCAGNMTQWYTDAVGETACETYERLRQICNPNYRVPNFRANAPGDQCDDQLQSCCCNSISWSLSMLCMNCQWDVDGGSATGIDAGVGSYATYLSPNGSFCSPGTNQSLPTSIQTTVCNGGINLVDFVYNTYWTDGSW</sequence>
<evidence type="ECO:0000313" key="2">
    <source>
        <dbReference type="EMBL" id="OAX34096.1"/>
    </source>
</evidence>
<evidence type="ECO:0000256" key="1">
    <source>
        <dbReference type="SAM" id="SignalP"/>
    </source>
</evidence>
<reference evidence="2 3" key="1">
    <citation type="submission" date="2016-06" db="EMBL/GenBank/DDBJ databases">
        <title>Comparative genomics of the ectomycorrhizal sister species Rhizopogon vinicolor and Rhizopogon vesiculosus (Basidiomycota: Boletales) reveals a divergence of the mating type B locus.</title>
        <authorList>
            <consortium name="DOE Joint Genome Institute"/>
            <person name="Mujic A.B."/>
            <person name="Kuo A."/>
            <person name="Tritt A."/>
            <person name="Lipzen A."/>
            <person name="Chen C."/>
            <person name="Johnson J."/>
            <person name="Sharma A."/>
            <person name="Barry K."/>
            <person name="Grigoriev I.V."/>
            <person name="Spatafora J.W."/>
        </authorList>
    </citation>
    <scope>NUCLEOTIDE SEQUENCE [LARGE SCALE GENOMIC DNA]</scope>
    <source>
        <strain evidence="2 3">AM-OR11-026</strain>
    </source>
</reference>
<dbReference type="AlphaFoldDB" id="A0A1B7MNB6"/>
<feature type="signal peptide" evidence="1">
    <location>
        <begin position="1"/>
        <end position="22"/>
    </location>
</feature>